<accession>A0A1H6Z7P4</accession>
<dbReference type="STRING" id="170623.SAMN04244579_04524"/>
<organism evidence="1 2">
    <name type="scientific">Azotobacter beijerinckii</name>
    <dbReference type="NCBI Taxonomy" id="170623"/>
    <lineage>
        <taxon>Bacteria</taxon>
        <taxon>Pseudomonadati</taxon>
        <taxon>Pseudomonadota</taxon>
        <taxon>Gammaproteobacteria</taxon>
        <taxon>Pseudomonadales</taxon>
        <taxon>Pseudomonadaceae</taxon>
        <taxon>Azotobacter</taxon>
    </lineage>
</organism>
<evidence type="ECO:0000313" key="2">
    <source>
        <dbReference type="Proteomes" id="UP000199005"/>
    </source>
</evidence>
<gene>
    <name evidence="1" type="ORF">SAMN04244579_04524</name>
</gene>
<name>A0A1H6Z7P4_9GAMM</name>
<evidence type="ECO:0000313" key="1">
    <source>
        <dbReference type="EMBL" id="SEJ47407.1"/>
    </source>
</evidence>
<dbReference type="AlphaFoldDB" id="A0A1H6Z7P4"/>
<dbReference type="EMBL" id="FNYO01000122">
    <property type="protein sequence ID" value="SEJ47407.1"/>
    <property type="molecule type" value="Genomic_DNA"/>
</dbReference>
<protein>
    <submittedName>
        <fullName evidence="1">Glycerophosphoryl diester phosphodiesterase</fullName>
    </submittedName>
</protein>
<proteinExistence type="predicted"/>
<reference evidence="1 2" key="1">
    <citation type="submission" date="2016-10" db="EMBL/GenBank/DDBJ databases">
        <authorList>
            <person name="de Groot N.N."/>
        </authorList>
    </citation>
    <scope>NUCLEOTIDE SEQUENCE [LARGE SCALE GENOMIC DNA]</scope>
    <source>
        <strain evidence="1 2">DSM 1041</strain>
    </source>
</reference>
<sequence length="52" mass="5362">MRRRIITALGSLAPACLITLADDSLGRALSEAAGIPWPAVIAHRGASHIALS</sequence>
<dbReference type="Proteomes" id="UP000199005">
    <property type="component" value="Unassembled WGS sequence"/>
</dbReference>